<sequence length="119" mass="13122">MSYDLAVWEGERPDGDAAARVVFTDLHGEFMGGRGVEPTARIRTFVEALVARWPDLSPDDEDEDASPWSDGPLIRNASGPLFYFGMVFSRYQEAASYAVDVARSSGLICFDPQDGRLLT</sequence>
<evidence type="ECO:0000313" key="2">
    <source>
        <dbReference type="Proteomes" id="UP000573327"/>
    </source>
</evidence>
<gene>
    <name evidence="1" type="ORF">F4556_006712</name>
</gene>
<reference evidence="1 2" key="1">
    <citation type="submission" date="2020-08" db="EMBL/GenBank/DDBJ databases">
        <title>Sequencing the genomes of 1000 actinobacteria strains.</title>
        <authorList>
            <person name="Klenk H.-P."/>
        </authorList>
    </citation>
    <scope>NUCLEOTIDE SEQUENCE [LARGE SCALE GENOMIC DNA]</scope>
    <source>
        <strain evidence="1 2">DSM 44786</strain>
    </source>
</reference>
<comment type="caution">
    <text evidence="1">The sequence shown here is derived from an EMBL/GenBank/DDBJ whole genome shotgun (WGS) entry which is preliminary data.</text>
</comment>
<dbReference type="RefSeq" id="WP_184922956.1">
    <property type="nucleotide sequence ID" value="NZ_JACHJR010000001.1"/>
</dbReference>
<protein>
    <submittedName>
        <fullName evidence="1">Uncharacterized protein</fullName>
    </submittedName>
</protein>
<keyword evidence="2" id="KW-1185">Reference proteome</keyword>
<dbReference type="Proteomes" id="UP000573327">
    <property type="component" value="Unassembled WGS sequence"/>
</dbReference>
<name>A0A7W7WKU0_9ACTN</name>
<proteinExistence type="predicted"/>
<evidence type="ECO:0000313" key="1">
    <source>
        <dbReference type="EMBL" id="MBB4951177.1"/>
    </source>
</evidence>
<accession>A0A7W7WKU0</accession>
<dbReference type="EMBL" id="JACHJR010000001">
    <property type="protein sequence ID" value="MBB4951177.1"/>
    <property type="molecule type" value="Genomic_DNA"/>
</dbReference>
<dbReference type="AlphaFoldDB" id="A0A7W7WKU0"/>
<organism evidence="1 2">
    <name type="scientific">Kitasatospora gansuensis</name>
    <dbReference type="NCBI Taxonomy" id="258050"/>
    <lineage>
        <taxon>Bacteria</taxon>
        <taxon>Bacillati</taxon>
        <taxon>Actinomycetota</taxon>
        <taxon>Actinomycetes</taxon>
        <taxon>Kitasatosporales</taxon>
        <taxon>Streptomycetaceae</taxon>
        <taxon>Kitasatospora</taxon>
    </lineage>
</organism>